<feature type="transmembrane region" description="Helical" evidence="1">
    <location>
        <begin position="313"/>
        <end position="330"/>
    </location>
</feature>
<feature type="transmembrane region" description="Helical" evidence="1">
    <location>
        <begin position="255"/>
        <end position="275"/>
    </location>
</feature>
<evidence type="ECO:0000313" key="3">
    <source>
        <dbReference type="Proteomes" id="UP000199236"/>
    </source>
</evidence>
<feature type="transmembrane region" description="Helical" evidence="1">
    <location>
        <begin position="166"/>
        <end position="196"/>
    </location>
</feature>
<gene>
    <name evidence="2" type="ORF">SAMN04488056_101263</name>
</gene>
<dbReference type="OrthoDB" id="7993201at2"/>
<feature type="transmembrane region" description="Helical" evidence="1">
    <location>
        <begin position="109"/>
        <end position="128"/>
    </location>
</feature>
<reference evidence="2 3" key="1">
    <citation type="submission" date="2016-10" db="EMBL/GenBank/DDBJ databases">
        <authorList>
            <person name="de Groot N.N."/>
        </authorList>
    </citation>
    <scope>NUCLEOTIDE SEQUENCE [LARGE SCALE GENOMIC DNA]</scope>
    <source>
        <strain evidence="2 3">CGMCC 1.9157</strain>
    </source>
</reference>
<keyword evidence="3" id="KW-1185">Reference proteome</keyword>
<evidence type="ECO:0000313" key="2">
    <source>
        <dbReference type="EMBL" id="SFN54936.1"/>
    </source>
</evidence>
<dbReference type="Proteomes" id="UP000199236">
    <property type="component" value="Unassembled WGS sequence"/>
</dbReference>
<sequence length="541" mass="60111">MQNILPRQVIFLAFSLLLVVCGYLFLQRAPYGRAIFDFIFVQDGAYRISLGQVPHIDFFSPIGSLTLYLAKWGEALFPHSNAFVSLHIMTWLVLLPVFMALVPRFRSHTEFGCALLLLALITLVPMTLDQTHLSEISYFATYNRFATALLLLAGLWYMLPKSRFDAILLAYLLGLLFFLKITAFLVVCGILLASVILGRSRWTIILGGICLFWSLLLGLELQSGFISSYINDIHSMLSVNQGGAVYKLFYTAFTYWLAGSIVAFIGLAALARLLVFRKGRAFRWSAIITDEAYAIDTVLLMAAAFMAESQNTGGLGLIAGIACLFGAAAWERHKVTSALLLAATLFPVADMVVHRGMKVLVREKQPAIEQKLDVLIPGTRVPLPTDEGGQFFGQLIEQQRDRIRALQTDRFFLTYDPTSNAPAVNLAQLYAILDAARIFREKGLGDTVQSTTTIAFSDPFGRLLGLTPAKHTTLVMDIGRTLPEPSIEEARAYLASADGVFADLCNVTDMNITPYYLAALEQDFKKTHLNSCWDFYARRGE</sequence>
<keyword evidence="1" id="KW-1133">Transmembrane helix</keyword>
<keyword evidence="1" id="KW-0472">Membrane</keyword>
<feature type="transmembrane region" description="Helical" evidence="1">
    <location>
        <begin position="82"/>
        <end position="102"/>
    </location>
</feature>
<accession>A0A1I4ZXQ3</accession>
<protein>
    <submittedName>
        <fullName evidence="2">Uncharacterized protein</fullName>
    </submittedName>
</protein>
<feature type="transmembrane region" description="Helical" evidence="1">
    <location>
        <begin position="202"/>
        <end position="221"/>
    </location>
</feature>
<proteinExistence type="predicted"/>
<feature type="transmembrane region" description="Helical" evidence="1">
    <location>
        <begin position="140"/>
        <end position="159"/>
    </location>
</feature>
<dbReference type="AlphaFoldDB" id="A0A1I4ZXQ3"/>
<keyword evidence="1" id="KW-0812">Transmembrane</keyword>
<feature type="transmembrane region" description="Helical" evidence="1">
    <location>
        <begin position="9"/>
        <end position="26"/>
    </location>
</feature>
<dbReference type="RefSeq" id="WP_090068058.1">
    <property type="nucleotide sequence ID" value="NZ_FOVR01000001.1"/>
</dbReference>
<organism evidence="2 3">
    <name type="scientific">Cohaesibacter marisflavi</name>
    <dbReference type="NCBI Taxonomy" id="655353"/>
    <lineage>
        <taxon>Bacteria</taxon>
        <taxon>Pseudomonadati</taxon>
        <taxon>Pseudomonadota</taxon>
        <taxon>Alphaproteobacteria</taxon>
        <taxon>Hyphomicrobiales</taxon>
        <taxon>Cohaesibacteraceae</taxon>
    </lineage>
</organism>
<dbReference type="EMBL" id="FOVR01000001">
    <property type="protein sequence ID" value="SFN54936.1"/>
    <property type="molecule type" value="Genomic_DNA"/>
</dbReference>
<evidence type="ECO:0000256" key="1">
    <source>
        <dbReference type="SAM" id="Phobius"/>
    </source>
</evidence>
<name>A0A1I4ZXQ3_9HYPH</name>
<dbReference type="STRING" id="655353.SAMN04488056_101263"/>